<dbReference type="OrthoDB" id="2904428at2"/>
<dbReference type="Proteomes" id="UP000297900">
    <property type="component" value="Unassembled WGS sequence"/>
</dbReference>
<evidence type="ECO:0000313" key="1">
    <source>
        <dbReference type="EMBL" id="TFE30837.1"/>
    </source>
</evidence>
<dbReference type="EMBL" id="SOMN01000002">
    <property type="protein sequence ID" value="TFE30837.1"/>
    <property type="molecule type" value="Genomic_DNA"/>
</dbReference>
<reference evidence="1 2" key="1">
    <citation type="submission" date="2019-03" db="EMBL/GenBank/DDBJ databases">
        <title>Cohnella endophytica sp. nov., a novel endophytic bacterium isolated from bark of Sonneratia apetala.</title>
        <authorList>
            <person name="Tuo L."/>
        </authorList>
    </citation>
    <scope>NUCLEOTIDE SEQUENCE [LARGE SCALE GENOMIC DNA]</scope>
    <source>
        <strain evidence="1 2">CCTCC AB 208254</strain>
    </source>
</reference>
<keyword evidence="2" id="KW-1185">Reference proteome</keyword>
<name>A0A4Y8MA49_9BACL</name>
<organism evidence="1 2">
    <name type="scientific">Cohnella luojiensis</name>
    <dbReference type="NCBI Taxonomy" id="652876"/>
    <lineage>
        <taxon>Bacteria</taxon>
        <taxon>Bacillati</taxon>
        <taxon>Bacillota</taxon>
        <taxon>Bacilli</taxon>
        <taxon>Bacillales</taxon>
        <taxon>Paenibacillaceae</taxon>
        <taxon>Cohnella</taxon>
    </lineage>
</organism>
<comment type="caution">
    <text evidence="1">The sequence shown here is derived from an EMBL/GenBank/DDBJ whole genome shotgun (WGS) entry which is preliminary data.</text>
</comment>
<proteinExistence type="predicted"/>
<dbReference type="RefSeq" id="WP_135150716.1">
    <property type="nucleotide sequence ID" value="NZ_SOMN01000002.1"/>
</dbReference>
<gene>
    <name evidence="1" type="ORF">E2980_03410</name>
</gene>
<evidence type="ECO:0000313" key="2">
    <source>
        <dbReference type="Proteomes" id="UP000297900"/>
    </source>
</evidence>
<accession>A0A4Y8MA49</accession>
<protein>
    <submittedName>
        <fullName evidence="1">Uncharacterized protein</fullName>
    </submittedName>
</protein>
<dbReference type="AlphaFoldDB" id="A0A4Y8MA49"/>
<sequence length="81" mass="9412">MTPHELNLHIIAHNERSTSEYNENRISSYLTAYWGRVKRMPELKKLLIQEPKAKKKQTDSEMLSMIKRLHAKFGSGEEGQG</sequence>